<name>A0AC60PXX3_IXOPE</name>
<accession>A0AC60PXX3</accession>
<sequence>NCYKRYGDDNFQKDSSGADKYCHLVVCDSCSRSFCKSCIRRNLSCKELGCIMSLDVRNCYVCGASPIEGLVDYADMIPEFSKKQQQRLSNQLASSADSIGGKVSEEVQLKMIVEMMSQIQRALDEFSKAEEAKGAGPEDLMKMAELMHAKSLTLAKITEGLYHLQRRKKQLQCTNHTRVADKKRTSSEAEVKGRGRTEEDGADCKDFLMESQSLLAELTELDFPDESGSLATPVVAELSPSHIEASASRNPTAADESAVEVGGAKTQDLCDRDMDSSASSVEGDNFRNLPTESFDSSSEGNKLLTAQTNDEQRKKRSPLSKNEKALQALMRSLRYSEDGSSDEDSEYDLLLALRSRRNQKTTPTRRRAKWSPKKKAQEADADPPTPAPSGSSTPMPVEVEEPGEGPDDPKLSLVPVTVLRKLLIFFDKLTEQEKKSEDDILGLLRFPQPARKRDRMPRKPAEAKVAVAKESKKADAQGIEASEEAEGGAKEKEDVIRDCEEEEAAPEKEEDKEGSVPDGNKEDSDELGVATKKSKKLLNYEKLLQKPIPGGKDDSSEMEEPPENQKRKPKSKRVVVSSEDEGKHADSKKPELTASSSLCSSSSSKSDIQPARKKKEKQAPSSKGSIGQSGGSDFKPSKKGKHGRRDASASPDSGKANKMKRRLIKVAAFTEDKNSDDSVEILNSVSVRKPKSKRVVVSSEDEGKHADSKKPELTASSSLCSSSSSKSDIQPARKKKEKQAPSSKGSIGQSGGSDFKPSKKGKHGRRDASASPDSGKANKMKRRLIKVAAFTEDKNSDDSVEILNSSQETGNQSRKNLRKLRPVGDETRVAAKVQEECKKRVQERQKLDLVLNRDGTPVVRLRRIDEETKKKYEMQTDQEEAPSLEGPAETFSCGDCDSVFASLEYLQRHREKMHGRRGGRHRCCHCPYSSNKKQNLVRHERTHAGQRPFVGPKGFGASKNDTESSEHYRALHGSAERAGSTSVPFLAAQEPFGVRSRSTSEVPKPLRSVPATLAASLAYLSLSRLDRKAQPLLKKIPNQESWEALLCTDLKVQEQVVRLAEDAAGVQGILAVA</sequence>
<evidence type="ECO:0000313" key="1">
    <source>
        <dbReference type="EMBL" id="KAG0426140.1"/>
    </source>
</evidence>
<evidence type="ECO:0000313" key="2">
    <source>
        <dbReference type="Proteomes" id="UP000805193"/>
    </source>
</evidence>
<dbReference type="EMBL" id="JABSTQ010009757">
    <property type="protein sequence ID" value="KAG0426140.1"/>
    <property type="molecule type" value="Genomic_DNA"/>
</dbReference>
<protein>
    <submittedName>
        <fullName evidence="1">Uncharacterized protein</fullName>
    </submittedName>
</protein>
<feature type="non-terminal residue" evidence="1">
    <location>
        <position position="1"/>
    </location>
</feature>
<dbReference type="Proteomes" id="UP000805193">
    <property type="component" value="Unassembled WGS sequence"/>
</dbReference>
<organism evidence="1 2">
    <name type="scientific">Ixodes persulcatus</name>
    <name type="common">Taiga tick</name>
    <dbReference type="NCBI Taxonomy" id="34615"/>
    <lineage>
        <taxon>Eukaryota</taxon>
        <taxon>Metazoa</taxon>
        <taxon>Ecdysozoa</taxon>
        <taxon>Arthropoda</taxon>
        <taxon>Chelicerata</taxon>
        <taxon>Arachnida</taxon>
        <taxon>Acari</taxon>
        <taxon>Parasitiformes</taxon>
        <taxon>Ixodida</taxon>
        <taxon>Ixodoidea</taxon>
        <taxon>Ixodidae</taxon>
        <taxon>Ixodinae</taxon>
        <taxon>Ixodes</taxon>
    </lineage>
</organism>
<comment type="caution">
    <text evidence="1">The sequence shown here is derived from an EMBL/GenBank/DDBJ whole genome shotgun (WGS) entry which is preliminary data.</text>
</comment>
<proteinExistence type="predicted"/>
<gene>
    <name evidence="1" type="ORF">HPB47_026728</name>
</gene>
<keyword evidence="2" id="KW-1185">Reference proteome</keyword>
<reference evidence="1 2" key="1">
    <citation type="journal article" date="2020" name="Cell">
        <title>Large-Scale Comparative Analyses of Tick Genomes Elucidate Their Genetic Diversity and Vector Capacities.</title>
        <authorList>
            <consortium name="Tick Genome and Microbiome Consortium (TIGMIC)"/>
            <person name="Jia N."/>
            <person name="Wang J."/>
            <person name="Shi W."/>
            <person name="Du L."/>
            <person name="Sun Y."/>
            <person name="Zhan W."/>
            <person name="Jiang J.F."/>
            <person name="Wang Q."/>
            <person name="Zhang B."/>
            <person name="Ji P."/>
            <person name="Bell-Sakyi L."/>
            <person name="Cui X.M."/>
            <person name="Yuan T.T."/>
            <person name="Jiang B.G."/>
            <person name="Yang W.F."/>
            <person name="Lam T.T."/>
            <person name="Chang Q.C."/>
            <person name="Ding S.J."/>
            <person name="Wang X.J."/>
            <person name="Zhu J.G."/>
            <person name="Ruan X.D."/>
            <person name="Zhao L."/>
            <person name="Wei J.T."/>
            <person name="Ye R.Z."/>
            <person name="Que T.C."/>
            <person name="Du C.H."/>
            <person name="Zhou Y.H."/>
            <person name="Cheng J.X."/>
            <person name="Dai P.F."/>
            <person name="Guo W.B."/>
            <person name="Han X.H."/>
            <person name="Huang E.J."/>
            <person name="Li L.F."/>
            <person name="Wei W."/>
            <person name="Gao Y.C."/>
            <person name="Liu J.Z."/>
            <person name="Shao H.Z."/>
            <person name="Wang X."/>
            <person name="Wang C.C."/>
            <person name="Yang T.C."/>
            <person name="Huo Q.B."/>
            <person name="Li W."/>
            <person name="Chen H.Y."/>
            <person name="Chen S.E."/>
            <person name="Zhou L.G."/>
            <person name="Ni X.B."/>
            <person name="Tian J.H."/>
            <person name="Sheng Y."/>
            <person name="Liu T."/>
            <person name="Pan Y.S."/>
            <person name="Xia L.Y."/>
            <person name="Li J."/>
            <person name="Zhao F."/>
            <person name="Cao W.C."/>
        </authorList>
    </citation>
    <scope>NUCLEOTIDE SEQUENCE [LARGE SCALE GENOMIC DNA]</scope>
    <source>
        <strain evidence="1">Iper-2018</strain>
    </source>
</reference>